<dbReference type="CTD" id="32743"/>
<dbReference type="GO" id="GO:0005829">
    <property type="term" value="C:cytosol"/>
    <property type="evidence" value="ECO:0007669"/>
    <property type="project" value="TreeGrafter"/>
</dbReference>
<name>A0A8R2M9L8_BOMMO</name>
<dbReference type="RefSeq" id="XP_037876775.1">
    <property type="nucleotide sequence ID" value="XM_038020847.2"/>
</dbReference>
<feature type="compositionally biased region" description="Basic residues" evidence="3">
    <location>
        <begin position="1344"/>
        <end position="1358"/>
    </location>
</feature>
<protein>
    <recommendedName>
        <fullName evidence="10">Rho GTPase-activating protein 190</fullName>
    </recommendedName>
</protein>
<dbReference type="Gene3D" id="1.10.10.440">
    <property type="entry name" value="FF domain"/>
    <property type="match status" value="2"/>
</dbReference>
<feature type="compositionally biased region" description="Basic and acidic residues" evidence="3">
    <location>
        <begin position="1058"/>
        <end position="1067"/>
    </location>
</feature>
<evidence type="ECO:0000313" key="8">
    <source>
        <dbReference type="EnsemblMetazoa" id="XP_037876775.1"/>
    </source>
</evidence>
<dbReference type="GO" id="GO:0003924">
    <property type="term" value="F:GTPase activity"/>
    <property type="evidence" value="ECO:0007669"/>
    <property type="project" value="InterPro"/>
</dbReference>
<dbReference type="Pfam" id="PF00071">
    <property type="entry name" value="Ras"/>
    <property type="match status" value="1"/>
</dbReference>
<feature type="compositionally biased region" description="Pro residues" evidence="3">
    <location>
        <begin position="1047"/>
        <end position="1057"/>
    </location>
</feature>
<dbReference type="CDD" id="cd22207">
    <property type="entry name" value="pseudoGTPaseD_p190RhoGAP"/>
    <property type="match status" value="1"/>
</dbReference>
<dbReference type="PROSITE" id="PS51853">
    <property type="entry name" value="PG2"/>
    <property type="match status" value="1"/>
</dbReference>
<dbReference type="InterPro" id="IPR001806">
    <property type="entry name" value="Small_GTPase"/>
</dbReference>
<dbReference type="GO" id="GO:0005525">
    <property type="term" value="F:GTP binding"/>
    <property type="evidence" value="ECO:0007669"/>
    <property type="project" value="InterPro"/>
</dbReference>
<dbReference type="PROSITE" id="PS50238">
    <property type="entry name" value="RHOGAP"/>
    <property type="match status" value="1"/>
</dbReference>
<dbReference type="Proteomes" id="UP000005204">
    <property type="component" value="Unassembled WGS sequence"/>
</dbReference>
<dbReference type="InterPro" id="IPR036517">
    <property type="entry name" value="FF_domain_sf"/>
</dbReference>
<dbReference type="PROSITE" id="PS51676">
    <property type="entry name" value="FF"/>
    <property type="match status" value="1"/>
</dbReference>
<dbReference type="PROSITE" id="PS51852">
    <property type="entry name" value="PG1"/>
    <property type="match status" value="1"/>
</dbReference>
<feature type="region of interest" description="Disordered" evidence="3">
    <location>
        <begin position="1206"/>
        <end position="1321"/>
    </location>
</feature>
<dbReference type="Pfam" id="PF00620">
    <property type="entry name" value="RhoGAP"/>
    <property type="match status" value="1"/>
</dbReference>
<dbReference type="InterPro" id="IPR002713">
    <property type="entry name" value="FF_domain"/>
</dbReference>
<dbReference type="PANTHER" id="PTHR46005">
    <property type="entry name" value="RHO GTPASE-ACTIVATING PROTEIN 190"/>
    <property type="match status" value="1"/>
</dbReference>
<dbReference type="SUPFAM" id="SSF48350">
    <property type="entry name" value="GTPase activation domain, GAP"/>
    <property type="match status" value="1"/>
</dbReference>
<feature type="compositionally biased region" description="Basic residues" evidence="3">
    <location>
        <begin position="1236"/>
        <end position="1254"/>
    </location>
</feature>
<feature type="compositionally biased region" description="Low complexity" evidence="3">
    <location>
        <begin position="1223"/>
        <end position="1235"/>
    </location>
</feature>
<dbReference type="InterPro" id="IPR039007">
    <property type="entry name" value="pG1"/>
</dbReference>
<feature type="region of interest" description="Disordered" evidence="3">
    <location>
        <begin position="1039"/>
        <end position="1125"/>
    </location>
</feature>
<dbReference type="InterPro" id="IPR051978">
    <property type="entry name" value="Rho-GAP_domain"/>
</dbReference>
<evidence type="ECO:0000256" key="1">
    <source>
        <dbReference type="ARBA" id="ARBA00022468"/>
    </source>
</evidence>
<evidence type="ECO:0000259" key="4">
    <source>
        <dbReference type="PROSITE" id="PS50238"/>
    </source>
</evidence>
<keyword evidence="1" id="KW-0343">GTPase activation</keyword>
<accession>A0A8R2M9L8</accession>
<dbReference type="Pfam" id="PF16512">
    <property type="entry name" value="RhoGAP-FF1"/>
    <property type="match status" value="1"/>
</dbReference>
<organism evidence="8 9">
    <name type="scientific">Bombyx mori</name>
    <name type="common">Silk moth</name>
    <dbReference type="NCBI Taxonomy" id="7091"/>
    <lineage>
        <taxon>Eukaryota</taxon>
        <taxon>Metazoa</taxon>
        <taxon>Ecdysozoa</taxon>
        <taxon>Arthropoda</taxon>
        <taxon>Hexapoda</taxon>
        <taxon>Insecta</taxon>
        <taxon>Pterygota</taxon>
        <taxon>Neoptera</taxon>
        <taxon>Endopterygota</taxon>
        <taxon>Lepidoptera</taxon>
        <taxon>Glossata</taxon>
        <taxon>Ditrysia</taxon>
        <taxon>Bombycoidea</taxon>
        <taxon>Bombycidae</taxon>
        <taxon>Bombycinae</taxon>
        <taxon>Bombyx</taxon>
    </lineage>
</organism>
<dbReference type="GO" id="GO:0007266">
    <property type="term" value="P:Rho protein signal transduction"/>
    <property type="evidence" value="ECO:0007669"/>
    <property type="project" value="TreeGrafter"/>
</dbReference>
<dbReference type="InterPro" id="IPR045786">
    <property type="entry name" value="RhoGAP_pG1_pG2"/>
</dbReference>
<evidence type="ECO:0000259" key="7">
    <source>
        <dbReference type="PROSITE" id="PS51853"/>
    </source>
</evidence>
<dbReference type="Pfam" id="PF23083">
    <property type="entry name" value="FF_RHG35_4th"/>
    <property type="match status" value="1"/>
</dbReference>
<reference evidence="8" key="2">
    <citation type="submission" date="2022-06" db="UniProtKB">
        <authorList>
            <consortium name="EnsemblMetazoa"/>
        </authorList>
    </citation>
    <scope>IDENTIFICATION</scope>
    <source>
        <strain evidence="8">p50T (Dazao)</strain>
    </source>
</reference>
<evidence type="ECO:0000256" key="2">
    <source>
        <dbReference type="ARBA" id="ARBA00022737"/>
    </source>
</evidence>
<dbReference type="Gene3D" id="3.40.50.300">
    <property type="entry name" value="P-loop containing nucleotide triphosphate hydrolases"/>
    <property type="match status" value="1"/>
</dbReference>
<evidence type="ECO:0000259" key="6">
    <source>
        <dbReference type="PROSITE" id="PS51852"/>
    </source>
</evidence>
<evidence type="ECO:0000313" key="9">
    <source>
        <dbReference type="Proteomes" id="UP000005204"/>
    </source>
</evidence>
<dbReference type="GO" id="GO:0008361">
    <property type="term" value="P:regulation of cell size"/>
    <property type="evidence" value="ECO:0007669"/>
    <property type="project" value="TreeGrafter"/>
</dbReference>
<keyword evidence="9" id="KW-1185">Reference proteome</keyword>
<evidence type="ECO:0000256" key="3">
    <source>
        <dbReference type="SAM" id="MobiDB-lite"/>
    </source>
</evidence>
<dbReference type="GO" id="GO:0005096">
    <property type="term" value="F:GTPase activator activity"/>
    <property type="evidence" value="ECO:0007669"/>
    <property type="project" value="UniProtKB-KW"/>
</dbReference>
<feature type="domain" description="PG2 pseudoGTPase" evidence="7">
    <location>
        <begin position="810"/>
        <end position="972"/>
    </location>
</feature>
<dbReference type="CDD" id="cd00882">
    <property type="entry name" value="Ras_like_GTPase"/>
    <property type="match status" value="1"/>
</dbReference>
<dbReference type="InterPro" id="IPR027417">
    <property type="entry name" value="P-loop_NTPase"/>
</dbReference>
<feature type="region of interest" description="Disordered" evidence="3">
    <location>
        <begin position="1334"/>
        <end position="1383"/>
    </location>
</feature>
<keyword evidence="2" id="KW-0677">Repeat</keyword>
<reference evidence="9" key="1">
    <citation type="journal article" date="2008" name="Insect Biochem. Mol. Biol.">
        <title>The genome of a lepidopteran model insect, the silkworm Bombyx mori.</title>
        <authorList>
            <consortium name="International Silkworm Genome Consortium"/>
        </authorList>
    </citation>
    <scope>NUCLEOTIDE SEQUENCE [LARGE SCALE GENOMIC DNA]</scope>
    <source>
        <strain evidence="9">p50T</strain>
    </source>
</reference>
<proteinExistence type="predicted"/>
<dbReference type="InterPro" id="IPR008936">
    <property type="entry name" value="Rho_GTPase_activation_prot"/>
</dbReference>
<dbReference type="SMART" id="SM00324">
    <property type="entry name" value="RhoGAP"/>
    <property type="match status" value="1"/>
</dbReference>
<feature type="region of interest" description="Disordered" evidence="3">
    <location>
        <begin position="1142"/>
        <end position="1179"/>
    </location>
</feature>
<evidence type="ECO:0000259" key="5">
    <source>
        <dbReference type="PROSITE" id="PS51676"/>
    </source>
</evidence>
<dbReference type="InterPro" id="IPR032835">
    <property type="entry name" value="RhoGAP-FF1"/>
</dbReference>
<dbReference type="InterPro" id="IPR057284">
    <property type="entry name" value="FF_RHG35_4th"/>
</dbReference>
<dbReference type="PANTHER" id="PTHR46005:SF4">
    <property type="entry name" value="RHO GTPASE-ACTIVATING PROTEIN 190"/>
    <property type="match status" value="1"/>
</dbReference>
<sequence length="1591" mass="179542">MAKKSDNTGGKLVTISVVGLSGTEKEKGQLGVGKSCLCNRFVRTHADDYNVDHICVLSQSDFSGRVVNNDHFLYWGNVQKENDDQEYRFEIVEQTEFVDDACFQPFKVGKTEPYVKRCVATKLQSAEKYMYVCKNQLGIEKEYEQKLMPEGKLTVDGFMCVYDVSLVPGRTWEKQNEIIAAILQNIIKLKKPVVLVTTKNDEACDQGVREAERLVQRKEFKGSIPIVETSSHDNVNVDQAFFLLAQMIDKSKARIKVANYAEALRIRRETLDFVTEAFTQLIRIHVEDHKELWSSVSKRLCHHAEWIKFVQQFGNDGTQVVFRRHVRRLKEERSAKKLRNQLAKLPQVLARLQLPTEELQENDWPVVVRQLRLHRDFSVYFSEGRGADSCSETGSELDSPLAIDTTLRVGERTRYQTLGQSQKIPYEILETNEAAAVFKSFLHEAQEEQRNYEWCQQFKRLLEETGYVTPGKQLSEVRVLLMGRECYEALSEEQQQRVYDQHQRQIQRRAKHNFQELLLEHADLFYHFKSISPTGTITQEDIKEITDVLQDDFRYKMLDRMEQDRKLMLFQHLGFVHCPMREHCPAGPNCLDATLPVILNTRVGSLTSAGESQCLAGPPAAPWALTTDTNHINVIILGMEGVAGEFGKRLMAGCDSERRINVHGHSWRLEQRIRTDDFSETTSIDDFAPNGYFCVYQDQESFEYIRACAEKTLLCSLEQEDKLPFQGLPLVVMFVQDEGMDKKELARLQEEGQNLADNLHCSYMEASIGELGTEALTREAVQELVRANRDKASYAHLYRDVIVCFDSDIRIMVCMFCDDPYSAERVLSPFLSHRGCFLTGDRSLLIETFLGDSKRKVEVIISSFHGASQFREELIHGFILIYSAKRKASLATLNAFSMNIPNLPIQMVAVTEGGGSAASAFFGTDVGHALLTDGNATADRLAAHFATYSCSADAKSAFYTSFFKEVWERKGEIERAFRLEQPGAAHNLPDVAAARAPARCDPAREHKLTNSLDLLIGPDSRADIDSEYSDTLNNSKNRGFLKGFSVYPPPSTPPEPAPPDHRMHPDLSPDLNCSEDSLSTHESDGGGLWQPPGYGHRAFTTGRTRPHPPPPRPRHSQTLKQPGKLDMNNYTMVSDALQHITIGPPAHSRDRKSQRSGWSHSSGQQGHHHHPSGVSSETELDAQYAQIKETNEYMEAPSMTRLRRHRRHEKTPLHQPSFSETDSSGSSEASGAGRAPARRRHAAHHAPRHYKKRSLGNLVAVQSPRVPKLGMFVGPPELPTGYRGRTQEDKAASESSDGSSDADTRRVRPLPPPPHHEPTHKILAGEYPASIQENCTASAPDPRRRPHPFGKHDRRHKEFSKSKDKKNSSQAANAASIQNWGPQGGHGVPLFVEKCIEFIEREGLGSEGLYRVPGNRAHVDMLFTKFYEDPNIDLDSLDIPVNAVATALKDFFSKKLPPLLDEASMAQLEDIAKVHVVGTAMRGCMAGGVELKDRSWRLLALRALLHSALTPLARATLDYLLHHFARVADNSKLNSMDSKNLAICWWPTLLPVQFSDMGRFEMTRPYLEDIVQTMIDQHPFLFRGQEAFVMV</sequence>
<dbReference type="EnsemblMetazoa" id="XM_038020847.1">
    <property type="protein sequence ID" value="XP_037876775.1"/>
    <property type="gene ID" value="LOC101742582"/>
</dbReference>
<dbReference type="InterPro" id="IPR000198">
    <property type="entry name" value="RhoGAP_dom"/>
</dbReference>
<dbReference type="GeneID" id="101742582"/>
<feature type="domain" description="Rho-GAP" evidence="4">
    <location>
        <begin position="1375"/>
        <end position="1582"/>
    </location>
</feature>
<dbReference type="Pfam" id="PF19518">
    <property type="entry name" value="RhoGAP_pG1_pG2"/>
    <property type="match status" value="1"/>
</dbReference>
<evidence type="ECO:0008006" key="10">
    <source>
        <dbReference type="Google" id="ProtNLM"/>
    </source>
</evidence>
<dbReference type="Gene3D" id="1.10.555.10">
    <property type="entry name" value="Rho GTPase activation protein"/>
    <property type="match status" value="1"/>
</dbReference>
<dbReference type="InterPro" id="IPR039006">
    <property type="entry name" value="RhoGAP_pG2"/>
</dbReference>
<feature type="domain" description="FF" evidence="5">
    <location>
        <begin position="507"/>
        <end position="575"/>
    </location>
</feature>
<dbReference type="GO" id="GO:0050770">
    <property type="term" value="P:regulation of axonogenesis"/>
    <property type="evidence" value="ECO:0007669"/>
    <property type="project" value="TreeGrafter"/>
</dbReference>
<feature type="compositionally biased region" description="Low complexity" evidence="3">
    <location>
        <begin position="1155"/>
        <end position="1165"/>
    </location>
</feature>
<dbReference type="SUPFAM" id="SSF52540">
    <property type="entry name" value="P-loop containing nucleoside triphosphate hydrolases"/>
    <property type="match status" value="1"/>
</dbReference>
<feature type="domain" description="PG1 pseudoGTPase" evidence="6">
    <location>
        <begin position="626"/>
        <end position="803"/>
    </location>
</feature>